<sequence length="417" mass="43522">MWSRWACVLAVALAERVHLAEQVGLLEEHLPELKSCEDLSGGYQVPKEGLELETCTVGKAVVQVHLLGPLTVRGNVTVLGNITFLGSGNSKSMSFQQACVTIGGTLSVSGSMVIENCWNNGADRAHGGCLNASDLVLEEGLLRLDTCKTAGLGGGASIGTLLQRGGEMNVSKCESKMGGGGLNAGSLVMEGGFLNFDGGTTLGNGGCAQVTTVHQRAGEARFIHCVAAGKGGGLAAQSLAQDRVGSMRFVDGVARKHGGCAYLQKTTASGNLSFESCRTQKGGGCGYAKVLHQSKSGQLICRNCTAESGGCLFAKRKLDIGGVLKASSVAAPRGSVLLMARDTPATLQRLEIQQARGVALDGRRMNISELVLGPSDAPFRVRASDLFLDSANCSLMEECTFQQHEAQGRAEEAYSCF</sequence>
<comment type="caution">
    <text evidence="2">The sequence shown here is derived from an EMBL/GenBank/DDBJ whole genome shotgun (WGS) entry which is preliminary data.</text>
</comment>
<evidence type="ECO:0008006" key="4">
    <source>
        <dbReference type="Google" id="ProtNLM"/>
    </source>
</evidence>
<feature type="chain" id="PRO_5041322527" description="Right handed beta helix domain-containing protein" evidence="1">
    <location>
        <begin position="21"/>
        <end position="417"/>
    </location>
</feature>
<keyword evidence="3" id="KW-1185">Reference proteome</keyword>
<gene>
    <name evidence="2" type="ORF">EVOR1521_LOCUS24928</name>
</gene>
<dbReference type="EMBL" id="CAUJNA010003432">
    <property type="protein sequence ID" value="CAJ1401886.1"/>
    <property type="molecule type" value="Genomic_DNA"/>
</dbReference>
<feature type="signal peptide" evidence="1">
    <location>
        <begin position="1"/>
        <end position="20"/>
    </location>
</feature>
<evidence type="ECO:0000256" key="1">
    <source>
        <dbReference type="SAM" id="SignalP"/>
    </source>
</evidence>
<proteinExistence type="predicted"/>
<dbReference type="Proteomes" id="UP001178507">
    <property type="component" value="Unassembled WGS sequence"/>
</dbReference>
<evidence type="ECO:0000313" key="3">
    <source>
        <dbReference type="Proteomes" id="UP001178507"/>
    </source>
</evidence>
<keyword evidence="1" id="KW-0732">Signal</keyword>
<name>A0AA36NG20_9DINO</name>
<organism evidence="2 3">
    <name type="scientific">Effrenium voratum</name>
    <dbReference type="NCBI Taxonomy" id="2562239"/>
    <lineage>
        <taxon>Eukaryota</taxon>
        <taxon>Sar</taxon>
        <taxon>Alveolata</taxon>
        <taxon>Dinophyceae</taxon>
        <taxon>Suessiales</taxon>
        <taxon>Symbiodiniaceae</taxon>
        <taxon>Effrenium</taxon>
    </lineage>
</organism>
<evidence type="ECO:0000313" key="2">
    <source>
        <dbReference type="EMBL" id="CAJ1401886.1"/>
    </source>
</evidence>
<protein>
    <recommendedName>
        <fullName evidence="4">Right handed beta helix domain-containing protein</fullName>
    </recommendedName>
</protein>
<accession>A0AA36NG20</accession>
<reference evidence="2" key="1">
    <citation type="submission" date="2023-08" db="EMBL/GenBank/DDBJ databases">
        <authorList>
            <person name="Chen Y."/>
            <person name="Shah S."/>
            <person name="Dougan E. K."/>
            <person name="Thang M."/>
            <person name="Chan C."/>
        </authorList>
    </citation>
    <scope>NUCLEOTIDE SEQUENCE</scope>
</reference>
<dbReference type="AlphaFoldDB" id="A0AA36NG20"/>